<feature type="chain" id="PRO_5002966513" evidence="3">
    <location>
        <begin position="20"/>
        <end position="319"/>
    </location>
</feature>
<keyword evidence="2" id="KW-1133">Transmembrane helix</keyword>
<dbReference type="OrthoDB" id="10258875at2759"/>
<dbReference type="EMBL" id="ACGJ01000307">
    <property type="protein sequence ID" value="EET02503.1"/>
    <property type="molecule type" value="Genomic_DNA"/>
</dbReference>
<feature type="transmembrane region" description="Helical" evidence="2">
    <location>
        <begin position="248"/>
        <end position="270"/>
    </location>
</feature>
<dbReference type="OMA" id="EMANPPG"/>
<evidence type="ECO:0000313" key="5">
    <source>
        <dbReference type="Proteomes" id="UP000002488"/>
    </source>
</evidence>
<feature type="region of interest" description="Disordered" evidence="1">
    <location>
        <begin position="288"/>
        <end position="319"/>
    </location>
</feature>
<comment type="caution">
    <text evidence="4">The sequence shown here is derived from an EMBL/GenBank/DDBJ whole genome shotgun (WGS) entry which is preliminary data.</text>
</comment>
<keyword evidence="3" id="KW-0732">Signal</keyword>
<gene>
    <name evidence="4" type="ORF">GL50581_210</name>
</gene>
<accession>C6LNA8</accession>
<protein>
    <submittedName>
        <fullName evidence="4">Uncharacterized protein</fullName>
    </submittedName>
</protein>
<keyword evidence="2" id="KW-0472">Membrane</keyword>
<name>C6LNA8_GIAIB</name>
<keyword evidence="2" id="KW-0812">Transmembrane</keyword>
<reference evidence="4 5" key="1">
    <citation type="journal article" date="2009" name="PLoS Pathog.">
        <title>Draft genome sequencing of giardia intestinalis assemblage B isolate GS: is human giardiasis caused by two different species?</title>
        <authorList>
            <person name="Franzen O."/>
            <person name="Jerlstrom-Hultqvist J."/>
            <person name="Castro E."/>
            <person name="Sherwood E."/>
            <person name="Ankarklev J."/>
            <person name="Reiner D.S."/>
            <person name="Palm D."/>
            <person name="Andersson J.O."/>
            <person name="Andersson B."/>
            <person name="Svard S.G."/>
        </authorList>
    </citation>
    <scope>NUCLEOTIDE SEQUENCE [LARGE SCALE GENOMIC DNA]</scope>
    <source>
        <strain evidence="5">ATCC 50581 / GS clone H7</strain>
    </source>
</reference>
<evidence type="ECO:0000256" key="3">
    <source>
        <dbReference type="SAM" id="SignalP"/>
    </source>
</evidence>
<organism evidence="4 5">
    <name type="scientific">Giardia intestinalis (strain ATCC 50581 / GS clone H7)</name>
    <name type="common">Giardia lamblia</name>
    <dbReference type="NCBI Taxonomy" id="598745"/>
    <lineage>
        <taxon>Eukaryota</taxon>
        <taxon>Metamonada</taxon>
        <taxon>Diplomonadida</taxon>
        <taxon>Hexamitidae</taxon>
        <taxon>Giardiinae</taxon>
        <taxon>Giardia</taxon>
    </lineage>
</organism>
<dbReference type="Proteomes" id="UP000002488">
    <property type="component" value="Unassembled WGS sequence"/>
</dbReference>
<evidence type="ECO:0000313" key="4">
    <source>
        <dbReference type="EMBL" id="EET02503.1"/>
    </source>
</evidence>
<proteinExistence type="predicted"/>
<evidence type="ECO:0000256" key="1">
    <source>
        <dbReference type="SAM" id="MobiDB-lite"/>
    </source>
</evidence>
<dbReference type="AlphaFoldDB" id="C6LNA8"/>
<evidence type="ECO:0000256" key="2">
    <source>
        <dbReference type="SAM" id="Phobius"/>
    </source>
</evidence>
<feature type="signal peptide" evidence="3">
    <location>
        <begin position="1"/>
        <end position="19"/>
    </location>
</feature>
<sequence length="319" mass="33543">MPGISVLALVLAQLAAAAAFPSHKPRERVGYDTVYAGSCTGMVGNTRTALLSFSVRVGRRSINILKAGFGDTSHFGIEMANPPGGSTAETGDSKSYGVTAFSSTAFGGKASSYLYTGSGQKFTCTSGTGASCLMDFDFVNKEFTATTINRPWAELVTEKVRRHWPRLNGKPMGPPPAERLMATISLSNLSSGASTTSATTMTVSALKEALEKNYSSIVSGVTLKSDGSTSATSPTCTFTVAMDYDIGWTVWPLVVTVIVGVLVTVAVSVFKCCPCAAVKRLYRRTQRAAPAQPDALTAEPTSGPSEVDVSEEALRTDQD</sequence>
<dbReference type="VEuPathDB" id="GiardiaDB:GL50581_210"/>